<dbReference type="InterPro" id="IPR001650">
    <property type="entry name" value="Helicase_C-like"/>
</dbReference>
<dbReference type="CDD" id="cd18794">
    <property type="entry name" value="SF2_C_RecQ"/>
    <property type="match status" value="1"/>
</dbReference>
<dbReference type="EC" id="5.6.2.4" evidence="16"/>
<dbReference type="InterPro" id="IPR032284">
    <property type="entry name" value="RecQ_Zn-bd"/>
</dbReference>
<keyword evidence="21" id="KW-1185">Reference proteome</keyword>
<evidence type="ECO:0000259" key="19">
    <source>
        <dbReference type="PROSITE" id="PS51194"/>
    </source>
</evidence>
<evidence type="ECO:0000256" key="2">
    <source>
        <dbReference type="ARBA" id="ARBA00001947"/>
    </source>
</evidence>
<comment type="cofactor">
    <cofactor evidence="2">
        <name>Zn(2+)</name>
        <dbReference type="ChEBI" id="CHEBI:29105"/>
    </cofactor>
</comment>
<keyword evidence="11" id="KW-0238">DNA-binding</keyword>
<dbReference type="InterPro" id="IPR044876">
    <property type="entry name" value="HRDC_dom_sf"/>
</dbReference>
<dbReference type="PANTHER" id="PTHR13710:SF105">
    <property type="entry name" value="ATP-DEPENDENT DNA HELICASE Q1"/>
    <property type="match status" value="1"/>
</dbReference>
<dbReference type="GO" id="GO:0005737">
    <property type="term" value="C:cytoplasm"/>
    <property type="evidence" value="ECO:0007669"/>
    <property type="project" value="TreeGrafter"/>
</dbReference>
<dbReference type="Proteomes" id="UP000002457">
    <property type="component" value="Chromosome"/>
</dbReference>
<dbReference type="NCBIfam" id="TIGR00614">
    <property type="entry name" value="recQ_fam"/>
    <property type="match status" value="1"/>
</dbReference>
<dbReference type="InterPro" id="IPR036390">
    <property type="entry name" value="WH_DNA-bd_sf"/>
</dbReference>
<dbReference type="GO" id="GO:0006281">
    <property type="term" value="P:DNA repair"/>
    <property type="evidence" value="ECO:0007669"/>
    <property type="project" value="UniProtKB-KW"/>
</dbReference>
<evidence type="ECO:0000256" key="6">
    <source>
        <dbReference type="ARBA" id="ARBA00022763"/>
    </source>
</evidence>
<dbReference type="SMART" id="SM00956">
    <property type="entry name" value="RQC"/>
    <property type="match status" value="1"/>
</dbReference>
<feature type="domain" description="HRDC" evidence="17">
    <location>
        <begin position="529"/>
        <end position="606"/>
    </location>
</feature>
<dbReference type="SMART" id="SM00490">
    <property type="entry name" value="HELICc"/>
    <property type="match status" value="1"/>
</dbReference>
<keyword evidence="13" id="KW-0234">DNA repair</keyword>
<evidence type="ECO:0000256" key="13">
    <source>
        <dbReference type="ARBA" id="ARBA00023204"/>
    </source>
</evidence>
<evidence type="ECO:0000256" key="5">
    <source>
        <dbReference type="ARBA" id="ARBA00022741"/>
    </source>
</evidence>
<dbReference type="PROSITE" id="PS51192">
    <property type="entry name" value="HELICASE_ATP_BIND_1"/>
    <property type="match status" value="1"/>
</dbReference>
<keyword evidence="14" id="KW-0413">Isomerase</keyword>
<dbReference type="Pfam" id="PF00570">
    <property type="entry name" value="HRDC"/>
    <property type="match status" value="1"/>
</dbReference>
<dbReference type="SMART" id="SM00487">
    <property type="entry name" value="DEXDc"/>
    <property type="match status" value="1"/>
</dbReference>
<dbReference type="InterPro" id="IPR014001">
    <property type="entry name" value="Helicase_ATP-bd"/>
</dbReference>
<dbReference type="InterPro" id="IPR002121">
    <property type="entry name" value="HRDC_dom"/>
</dbReference>
<evidence type="ECO:0000256" key="7">
    <source>
        <dbReference type="ARBA" id="ARBA00022801"/>
    </source>
</evidence>
<comment type="catalytic activity">
    <reaction evidence="15">
        <text>Couples ATP hydrolysis with the unwinding of duplex DNA by translocating in the 3'-5' direction.</text>
        <dbReference type="EC" id="5.6.2.4"/>
    </reaction>
</comment>
<dbReference type="AlphaFoldDB" id="B8GEL9"/>
<evidence type="ECO:0000256" key="15">
    <source>
        <dbReference type="ARBA" id="ARBA00034617"/>
    </source>
</evidence>
<dbReference type="CDD" id="cd17920">
    <property type="entry name" value="DEXHc_RecQ"/>
    <property type="match status" value="1"/>
</dbReference>
<feature type="domain" description="Helicase ATP-binding" evidence="18">
    <location>
        <begin position="25"/>
        <end position="193"/>
    </location>
</feature>
<evidence type="ECO:0000313" key="21">
    <source>
        <dbReference type="Proteomes" id="UP000002457"/>
    </source>
</evidence>
<dbReference type="PANTHER" id="PTHR13710">
    <property type="entry name" value="DNA HELICASE RECQ FAMILY MEMBER"/>
    <property type="match status" value="1"/>
</dbReference>
<evidence type="ECO:0000256" key="16">
    <source>
        <dbReference type="ARBA" id="ARBA00034808"/>
    </source>
</evidence>
<dbReference type="Pfam" id="PF00271">
    <property type="entry name" value="Helicase_C"/>
    <property type="match status" value="1"/>
</dbReference>
<dbReference type="GO" id="GO:0005694">
    <property type="term" value="C:chromosome"/>
    <property type="evidence" value="ECO:0007669"/>
    <property type="project" value="TreeGrafter"/>
</dbReference>
<dbReference type="RefSeq" id="WP_012619039.1">
    <property type="nucleotide sequence ID" value="NC_011832.1"/>
</dbReference>
<dbReference type="EMBL" id="CP001338">
    <property type="protein sequence ID" value="ACL17720.1"/>
    <property type="molecule type" value="Genomic_DNA"/>
</dbReference>
<organism evidence="20 21">
    <name type="scientific">Methanosphaerula palustris (strain ATCC BAA-1556 / DSM 19958 / E1-9c)</name>
    <dbReference type="NCBI Taxonomy" id="521011"/>
    <lineage>
        <taxon>Archaea</taxon>
        <taxon>Methanobacteriati</taxon>
        <taxon>Methanobacteriota</taxon>
        <taxon>Stenosarchaea group</taxon>
        <taxon>Methanomicrobia</taxon>
        <taxon>Methanomicrobiales</taxon>
        <taxon>Methanoregulaceae</taxon>
        <taxon>Methanosphaerula</taxon>
    </lineage>
</organism>
<evidence type="ECO:0000256" key="4">
    <source>
        <dbReference type="ARBA" id="ARBA00022723"/>
    </source>
</evidence>
<dbReference type="GO" id="GO:0006260">
    <property type="term" value="P:DNA replication"/>
    <property type="evidence" value="ECO:0007669"/>
    <property type="project" value="InterPro"/>
</dbReference>
<dbReference type="InterPro" id="IPR018982">
    <property type="entry name" value="RQC_domain"/>
</dbReference>
<keyword evidence="10" id="KW-0067">ATP-binding</keyword>
<evidence type="ECO:0000259" key="18">
    <source>
        <dbReference type="PROSITE" id="PS51192"/>
    </source>
</evidence>
<dbReference type="SMART" id="SM00341">
    <property type="entry name" value="HRDC"/>
    <property type="match status" value="1"/>
</dbReference>
<proteinExistence type="inferred from homology"/>
<dbReference type="GO" id="GO:0043138">
    <property type="term" value="F:3'-5' DNA helicase activity"/>
    <property type="evidence" value="ECO:0007669"/>
    <property type="project" value="UniProtKB-EC"/>
</dbReference>
<comment type="cofactor">
    <cofactor evidence="1">
        <name>Mg(2+)</name>
        <dbReference type="ChEBI" id="CHEBI:18420"/>
    </cofactor>
</comment>
<dbReference type="SUPFAM" id="SSF47819">
    <property type="entry name" value="HRDC-like"/>
    <property type="match status" value="1"/>
</dbReference>
<dbReference type="Pfam" id="PF00270">
    <property type="entry name" value="DEAD"/>
    <property type="match status" value="1"/>
</dbReference>
<comment type="similarity">
    <text evidence="3">Belongs to the helicase family. RecQ subfamily.</text>
</comment>
<dbReference type="InterPro" id="IPR036388">
    <property type="entry name" value="WH-like_DNA-bd_sf"/>
</dbReference>
<evidence type="ECO:0000256" key="10">
    <source>
        <dbReference type="ARBA" id="ARBA00022840"/>
    </source>
</evidence>
<dbReference type="GO" id="GO:0003677">
    <property type="term" value="F:DNA binding"/>
    <property type="evidence" value="ECO:0007669"/>
    <property type="project" value="UniProtKB-KW"/>
</dbReference>
<dbReference type="Pfam" id="PF09382">
    <property type="entry name" value="RQC"/>
    <property type="match status" value="1"/>
</dbReference>
<protein>
    <recommendedName>
        <fullName evidence="16">DNA 3'-5' helicase</fullName>
        <ecNumber evidence="16">5.6.2.4</ecNumber>
    </recommendedName>
</protein>
<keyword evidence="4" id="KW-0479">Metal-binding</keyword>
<evidence type="ECO:0000256" key="1">
    <source>
        <dbReference type="ARBA" id="ARBA00001946"/>
    </source>
</evidence>
<evidence type="ECO:0000256" key="14">
    <source>
        <dbReference type="ARBA" id="ARBA00023235"/>
    </source>
</evidence>
<gene>
    <name evidence="20" type="ordered locus">Mpal_2442</name>
</gene>
<keyword evidence="8 20" id="KW-0347">Helicase</keyword>
<dbReference type="Pfam" id="PF16124">
    <property type="entry name" value="RecQ_Zn_bind"/>
    <property type="match status" value="1"/>
</dbReference>
<keyword evidence="9" id="KW-0862">Zinc</keyword>
<keyword evidence="7" id="KW-0378">Hydrolase</keyword>
<dbReference type="InterPro" id="IPR010997">
    <property type="entry name" value="HRDC-like_sf"/>
</dbReference>
<dbReference type="GO" id="GO:0005524">
    <property type="term" value="F:ATP binding"/>
    <property type="evidence" value="ECO:0007669"/>
    <property type="project" value="UniProtKB-KW"/>
</dbReference>
<dbReference type="GeneID" id="7271355"/>
<dbReference type="STRING" id="521011.Mpal_2442"/>
<name>B8GEL9_METPE</name>
<keyword evidence="6" id="KW-0227">DNA damage</keyword>
<feature type="domain" description="Helicase C-terminal" evidence="19">
    <location>
        <begin position="200"/>
        <end position="361"/>
    </location>
</feature>
<dbReference type="SUPFAM" id="SSF46785">
    <property type="entry name" value="Winged helix' DNA-binding domain"/>
    <property type="match status" value="1"/>
</dbReference>
<sequence length="606" mass="68562">MTPPEDLLKRYWGYSSFLPHQKEIIGSVLKGQDTLAIMATGGGKSLCYQLPALCLGGLTVVVSPLISLMKDQVDDLNERGILAVAFNSSMEYRVRTKIEADLKNGKIRLLFVSPERCMQAGFLDLIKAAPIRLIAVDEAHCISEWGHNFRPEYRQLAQLKKLFPAVPLVALTATAIPEVRRDICQQLGISDAHEFVGSFNRKNLMYRVVEKKNPKILLLTFLSRHQHESGIIYCMSKKETEEVARDLRRRGYNAQAYHAGLSKQVRTKVQDGFIKNTITIVCATIAFGMGIDKPDVRFVIHYDIPKTVESYYQETGRAGRDGRPSECVLFYSRGDIARVRSMLEHDHMTERNLRASLRKLQEMTEYCEAITCRRRFLLSYFGEESPDEHCTSCDNCNHPAARNDGTEPARLIVECVKELSSNFGIDLITDLLRGSTCARIRDYHLDALAAYGTGKQYSKAQYRTWINELVRQGYLARTGDRYLVIGMTDKGEDLLRGKNRVMLPAQEKMKTKTTKAPRARPAAEPVVTSARDTDLFLQLRALRRSIAEQGGIPPFMVFPDKTLREMARIRPCDRESFLQISGVGEVKVKRYGPAFIEVIRGCSEES</sequence>
<accession>B8GEL9</accession>
<dbReference type="GO" id="GO:0009432">
    <property type="term" value="P:SOS response"/>
    <property type="evidence" value="ECO:0007669"/>
    <property type="project" value="InterPro"/>
</dbReference>
<dbReference type="InterPro" id="IPR006293">
    <property type="entry name" value="DNA_helicase_ATP-dep_RecQ_bac"/>
</dbReference>
<keyword evidence="12" id="KW-0233">DNA recombination</keyword>
<evidence type="ECO:0000256" key="9">
    <source>
        <dbReference type="ARBA" id="ARBA00022833"/>
    </source>
</evidence>
<dbReference type="OrthoDB" id="114759at2157"/>
<dbReference type="Gene3D" id="1.10.150.80">
    <property type="entry name" value="HRDC domain"/>
    <property type="match status" value="1"/>
</dbReference>
<dbReference type="HOGENOM" id="CLU_001103_14_3_2"/>
<evidence type="ECO:0000256" key="11">
    <source>
        <dbReference type="ARBA" id="ARBA00023125"/>
    </source>
</evidence>
<dbReference type="NCBIfam" id="TIGR01389">
    <property type="entry name" value="recQ"/>
    <property type="match status" value="1"/>
</dbReference>
<dbReference type="FunFam" id="3.40.50.300:FF:000296">
    <property type="entry name" value="ATP-dependent DNA helicase RecQ"/>
    <property type="match status" value="1"/>
</dbReference>
<dbReference type="InterPro" id="IPR027417">
    <property type="entry name" value="P-loop_NTPase"/>
</dbReference>
<dbReference type="PROSITE" id="PS50967">
    <property type="entry name" value="HRDC"/>
    <property type="match status" value="1"/>
</dbReference>
<dbReference type="GO" id="GO:0009378">
    <property type="term" value="F:four-way junction helicase activity"/>
    <property type="evidence" value="ECO:0007669"/>
    <property type="project" value="TreeGrafter"/>
</dbReference>
<evidence type="ECO:0000256" key="12">
    <source>
        <dbReference type="ARBA" id="ARBA00023172"/>
    </source>
</evidence>
<dbReference type="InterPro" id="IPR011545">
    <property type="entry name" value="DEAD/DEAH_box_helicase_dom"/>
</dbReference>
<evidence type="ECO:0000259" key="17">
    <source>
        <dbReference type="PROSITE" id="PS50967"/>
    </source>
</evidence>
<evidence type="ECO:0000256" key="8">
    <source>
        <dbReference type="ARBA" id="ARBA00022806"/>
    </source>
</evidence>
<dbReference type="GO" id="GO:0016787">
    <property type="term" value="F:hydrolase activity"/>
    <property type="evidence" value="ECO:0007669"/>
    <property type="project" value="UniProtKB-KW"/>
</dbReference>
<evidence type="ECO:0000313" key="20">
    <source>
        <dbReference type="EMBL" id="ACL17720.1"/>
    </source>
</evidence>
<dbReference type="SUPFAM" id="SSF52540">
    <property type="entry name" value="P-loop containing nucleoside triphosphate hydrolases"/>
    <property type="match status" value="1"/>
</dbReference>
<dbReference type="GO" id="GO:0046872">
    <property type="term" value="F:metal ion binding"/>
    <property type="evidence" value="ECO:0007669"/>
    <property type="project" value="UniProtKB-KW"/>
</dbReference>
<dbReference type="eggNOG" id="arCOG00560">
    <property type="taxonomic scope" value="Archaea"/>
</dbReference>
<keyword evidence="5" id="KW-0547">Nucleotide-binding</keyword>
<dbReference type="InterPro" id="IPR004589">
    <property type="entry name" value="DNA_helicase_ATP-dep_RecQ"/>
</dbReference>
<evidence type="ECO:0000256" key="3">
    <source>
        <dbReference type="ARBA" id="ARBA00005446"/>
    </source>
</evidence>
<dbReference type="FunFam" id="3.40.50.300:FF:000340">
    <property type="entry name" value="Bloom syndrome, RecQ helicase"/>
    <property type="match status" value="1"/>
</dbReference>
<dbReference type="GO" id="GO:0006310">
    <property type="term" value="P:DNA recombination"/>
    <property type="evidence" value="ECO:0007669"/>
    <property type="project" value="UniProtKB-KW"/>
</dbReference>
<dbReference type="Gene3D" id="3.40.50.300">
    <property type="entry name" value="P-loop containing nucleotide triphosphate hydrolases"/>
    <property type="match status" value="2"/>
</dbReference>
<dbReference type="KEGG" id="mpl:Mpal_2442"/>
<reference evidence="20 21" key="1">
    <citation type="journal article" date="2015" name="Genome Announc.">
        <title>Complete Genome Sequence of Methanosphaerula palustris E1-9CT, a Hydrogenotrophic Methanogen Isolated from a Minerotrophic Fen Peatland.</title>
        <authorList>
            <person name="Cadillo-Quiroz H."/>
            <person name="Browne P."/>
            <person name="Kyrpides N."/>
            <person name="Woyke T."/>
            <person name="Goodwin L."/>
            <person name="Detter C."/>
            <person name="Yavitt J.B."/>
            <person name="Zinder S.H."/>
        </authorList>
    </citation>
    <scope>NUCLEOTIDE SEQUENCE [LARGE SCALE GENOMIC DNA]</scope>
    <source>
        <strain evidence="21">ATCC BAA-1556 / DSM 19958 / E1-9c</strain>
    </source>
</reference>
<dbReference type="Gene3D" id="1.10.10.10">
    <property type="entry name" value="Winged helix-like DNA-binding domain superfamily/Winged helix DNA-binding domain"/>
    <property type="match status" value="1"/>
</dbReference>
<dbReference type="PROSITE" id="PS51194">
    <property type="entry name" value="HELICASE_CTER"/>
    <property type="match status" value="1"/>
</dbReference>